<feature type="region of interest" description="Disordered" evidence="6">
    <location>
        <begin position="167"/>
        <end position="225"/>
    </location>
</feature>
<keyword evidence="8" id="KW-1185">Reference proteome</keyword>
<feature type="compositionally biased region" description="Acidic residues" evidence="6">
    <location>
        <begin position="506"/>
        <end position="520"/>
    </location>
</feature>
<feature type="compositionally biased region" description="Basic and acidic residues" evidence="6">
    <location>
        <begin position="395"/>
        <end position="408"/>
    </location>
</feature>
<evidence type="ECO:0000313" key="7">
    <source>
        <dbReference type="EMBL" id="KAK2952797.1"/>
    </source>
</evidence>
<reference evidence="7 8" key="1">
    <citation type="journal article" date="2022" name="bioRxiv">
        <title>Genomics of Preaxostyla Flagellates Illuminates Evolutionary Transitions and the Path Towards Mitochondrial Loss.</title>
        <authorList>
            <person name="Novak L.V.F."/>
            <person name="Treitli S.C."/>
            <person name="Pyrih J."/>
            <person name="Halakuc P."/>
            <person name="Pipaliya S.V."/>
            <person name="Vacek V."/>
            <person name="Brzon O."/>
            <person name="Soukal P."/>
            <person name="Eme L."/>
            <person name="Dacks J.B."/>
            <person name="Karnkowska A."/>
            <person name="Elias M."/>
            <person name="Hampl V."/>
        </authorList>
    </citation>
    <scope>NUCLEOTIDE SEQUENCE [LARGE SCALE GENOMIC DNA]</scope>
    <source>
        <strain evidence="7">NAU3</strain>
        <tissue evidence="7">Gut</tissue>
    </source>
</reference>
<keyword evidence="2" id="KW-0963">Cytoplasm</keyword>
<keyword evidence="7" id="KW-0282">Flagellum</keyword>
<keyword evidence="5" id="KW-0966">Cell projection</keyword>
<dbReference type="Proteomes" id="UP001281761">
    <property type="component" value="Unassembled WGS sequence"/>
</dbReference>
<comment type="subcellular location">
    <subcellularLocation>
        <location evidence="1">Cytoplasm</location>
        <location evidence="1">Cytoskeleton</location>
        <location evidence="1">Cilium axoneme</location>
    </subcellularLocation>
</comment>
<evidence type="ECO:0000256" key="2">
    <source>
        <dbReference type="ARBA" id="ARBA00022490"/>
    </source>
</evidence>
<keyword evidence="4" id="KW-0206">Cytoskeleton</keyword>
<feature type="compositionally biased region" description="Acidic residues" evidence="6">
    <location>
        <begin position="359"/>
        <end position="371"/>
    </location>
</feature>
<evidence type="ECO:0000256" key="6">
    <source>
        <dbReference type="SAM" id="MobiDB-lite"/>
    </source>
</evidence>
<evidence type="ECO:0000256" key="3">
    <source>
        <dbReference type="ARBA" id="ARBA00023069"/>
    </source>
</evidence>
<feature type="compositionally biased region" description="Basic and acidic residues" evidence="6">
    <location>
        <begin position="486"/>
        <end position="500"/>
    </location>
</feature>
<evidence type="ECO:0000256" key="5">
    <source>
        <dbReference type="ARBA" id="ARBA00023273"/>
    </source>
</evidence>
<feature type="region of interest" description="Disordered" evidence="6">
    <location>
        <begin position="350"/>
        <end position="372"/>
    </location>
</feature>
<proteinExistence type="predicted"/>
<evidence type="ECO:0000256" key="4">
    <source>
        <dbReference type="ARBA" id="ARBA00023212"/>
    </source>
</evidence>
<dbReference type="Pfam" id="PF04712">
    <property type="entry name" value="Radial_spoke"/>
    <property type="match status" value="1"/>
</dbReference>
<dbReference type="EMBL" id="JARBJD010000099">
    <property type="protein sequence ID" value="KAK2952797.1"/>
    <property type="molecule type" value="Genomic_DNA"/>
</dbReference>
<keyword evidence="3" id="KW-0969">Cilium</keyword>
<accession>A0ABQ9XQ92</accession>
<dbReference type="PANTHER" id="PTHR13159">
    <property type="entry name" value="RADIAL SPOKEHEAD-RELATED"/>
    <property type="match status" value="1"/>
</dbReference>
<feature type="region of interest" description="Disordered" evidence="6">
    <location>
        <begin position="384"/>
        <end position="421"/>
    </location>
</feature>
<dbReference type="PANTHER" id="PTHR13159:SF0">
    <property type="entry name" value="RADIAL SPOKE HEAD 6 HOMOLOG A"/>
    <property type="match status" value="1"/>
</dbReference>
<dbReference type="CDD" id="cd22963">
    <property type="entry name" value="DD_CrRSP4-like"/>
    <property type="match status" value="1"/>
</dbReference>
<feature type="region of interest" description="Disordered" evidence="6">
    <location>
        <begin position="464"/>
        <end position="520"/>
    </location>
</feature>
<protein>
    <submittedName>
        <fullName evidence="7">Flagellar radial spoke protein 4</fullName>
    </submittedName>
</protein>
<evidence type="ECO:0000313" key="8">
    <source>
        <dbReference type="Proteomes" id="UP001281761"/>
    </source>
</evidence>
<gene>
    <name evidence="7" type="ORF">BLNAU_12265</name>
</gene>
<feature type="compositionally biased region" description="Acidic residues" evidence="6">
    <location>
        <begin position="475"/>
        <end position="484"/>
    </location>
</feature>
<comment type="caution">
    <text evidence="7">The sequence shown here is derived from an EMBL/GenBank/DDBJ whole genome shotgun (WGS) entry which is preliminary data.</text>
</comment>
<evidence type="ECO:0000256" key="1">
    <source>
        <dbReference type="ARBA" id="ARBA00004430"/>
    </source>
</evidence>
<organism evidence="7 8">
    <name type="scientific">Blattamonas nauphoetae</name>
    <dbReference type="NCBI Taxonomy" id="2049346"/>
    <lineage>
        <taxon>Eukaryota</taxon>
        <taxon>Metamonada</taxon>
        <taxon>Preaxostyla</taxon>
        <taxon>Oxymonadida</taxon>
        <taxon>Blattamonas</taxon>
    </lineage>
</organism>
<dbReference type="InterPro" id="IPR006802">
    <property type="entry name" value="Radial_spoke"/>
</dbReference>
<sequence length="520" mass="58479">MTNAALEDALSFLQSSCGEEQSLFDHIASVIQKIMEDKPEDPLSLFEEISKEIKENKFLRKPSTVTALDETNAQTVLERLKNLSLNTTKRLFEDNNQRKKKSQVLIQDIRGDSPYFNRFGIGLGEEELLQISLHMSNYFCTQPVKSARFFGKITGIHHDYYIVETEPTPDMPADTTPNPYALEPDNTGEQTEAAPHDDPDEPSTPRAKPQKPFDLPPPEGREDRSPNQYVYFVCHDPADPWKRLPDVTPALIKASRLLVKDLTGNLDSTVATGSPSFPGLEKHYLRAQIARIAHSSSVIPRGFLKEEGMEEEEQEGGGVAVWDPAVDVATLNDPEQWVHQHLPLMVNGRVRKWPPPKEGEEEEEGGEEEGEGMAMLKKAEVWEGEDDAGNGSDGNMHRAIGEDRKLQEGRAPSFTLRKDTLPDSPVLVRSTFWPGSYTIAYGGQKAIVVRLYIGNGRKFTSLPHTLPPPPVLPEEYPELDEQIDPDVLKEDRVMARREESMVGNKEEEEEEEEGEEEEQE</sequence>
<name>A0ABQ9XQ92_9EUKA</name>